<organism evidence="2 3">
    <name type="scientific">Blyttiomyces helicus</name>
    <dbReference type="NCBI Taxonomy" id="388810"/>
    <lineage>
        <taxon>Eukaryota</taxon>
        <taxon>Fungi</taxon>
        <taxon>Fungi incertae sedis</taxon>
        <taxon>Chytridiomycota</taxon>
        <taxon>Chytridiomycota incertae sedis</taxon>
        <taxon>Chytridiomycetes</taxon>
        <taxon>Chytridiomycetes incertae sedis</taxon>
        <taxon>Blyttiomyces</taxon>
    </lineage>
</organism>
<dbReference type="PANTHER" id="PTHR35372">
    <property type="entry name" value="ATP BINDING PROTEIN-RELATED"/>
    <property type="match status" value="1"/>
</dbReference>
<protein>
    <submittedName>
        <fullName evidence="2">Uncharacterized protein</fullName>
    </submittedName>
</protein>
<sequence length="123" mass="13639">MAVIFTGTGSNGKGVSKKLMKEAFGDFHDEPSAALLNSERPSDKSPCANFVRLKTNQSVNMSEPEQNKKINGSFLKFITSEDTITVRTLNSREFQTYVPKFTVPNLLLFSAMEFPRLTGAQTI</sequence>
<evidence type="ECO:0000256" key="1">
    <source>
        <dbReference type="ARBA" id="ARBA00022801"/>
    </source>
</evidence>
<dbReference type="InterPro" id="IPR051620">
    <property type="entry name" value="ORF904-like_C"/>
</dbReference>
<dbReference type="GO" id="GO:0016787">
    <property type="term" value="F:hydrolase activity"/>
    <property type="evidence" value="ECO:0007669"/>
    <property type="project" value="UniProtKB-KW"/>
</dbReference>
<accession>A0A4P9WBM6</accession>
<gene>
    <name evidence="2" type="ORF">BDK51DRAFT_40766</name>
</gene>
<evidence type="ECO:0000313" key="3">
    <source>
        <dbReference type="Proteomes" id="UP000269721"/>
    </source>
</evidence>
<evidence type="ECO:0000313" key="2">
    <source>
        <dbReference type="EMBL" id="RKO89894.1"/>
    </source>
</evidence>
<dbReference type="AlphaFoldDB" id="A0A4P9WBM6"/>
<reference evidence="3" key="1">
    <citation type="journal article" date="2018" name="Nat. Microbiol.">
        <title>Leveraging single-cell genomics to expand the fungal tree of life.</title>
        <authorList>
            <person name="Ahrendt S.R."/>
            <person name="Quandt C.A."/>
            <person name="Ciobanu D."/>
            <person name="Clum A."/>
            <person name="Salamov A."/>
            <person name="Andreopoulos B."/>
            <person name="Cheng J.F."/>
            <person name="Woyke T."/>
            <person name="Pelin A."/>
            <person name="Henrissat B."/>
            <person name="Reynolds N.K."/>
            <person name="Benny G.L."/>
            <person name="Smith M.E."/>
            <person name="James T.Y."/>
            <person name="Grigoriev I.V."/>
        </authorList>
    </citation>
    <scope>NUCLEOTIDE SEQUENCE [LARGE SCALE GENOMIC DNA]</scope>
</reference>
<dbReference type="OrthoDB" id="2094873at2759"/>
<dbReference type="EMBL" id="KZ995830">
    <property type="protein sequence ID" value="RKO89894.1"/>
    <property type="molecule type" value="Genomic_DNA"/>
</dbReference>
<proteinExistence type="predicted"/>
<keyword evidence="3" id="KW-1185">Reference proteome</keyword>
<dbReference type="Proteomes" id="UP000269721">
    <property type="component" value="Unassembled WGS sequence"/>
</dbReference>
<name>A0A4P9WBM6_9FUNG</name>
<dbReference type="PANTHER" id="PTHR35372:SF2">
    <property type="entry name" value="SF3 HELICASE DOMAIN-CONTAINING PROTEIN"/>
    <property type="match status" value="1"/>
</dbReference>
<keyword evidence="1" id="KW-0378">Hydrolase</keyword>